<keyword evidence="3" id="KW-1185">Reference proteome</keyword>
<dbReference type="KEGG" id="aqu:109593556"/>
<accession>A0AAN0K4A0</accession>
<reference evidence="2" key="2">
    <citation type="submission" date="2024-06" db="UniProtKB">
        <authorList>
            <consortium name="EnsemblMetazoa"/>
        </authorList>
    </citation>
    <scope>IDENTIFICATION</scope>
</reference>
<evidence type="ECO:0000313" key="2">
    <source>
        <dbReference type="EnsemblMetazoa" id="XP_019864146.1"/>
    </source>
</evidence>
<dbReference type="Proteomes" id="UP000007879">
    <property type="component" value="Unassembled WGS sequence"/>
</dbReference>
<proteinExistence type="predicted"/>
<protein>
    <submittedName>
        <fullName evidence="2">Uncharacterized protein</fullName>
    </submittedName>
</protein>
<dbReference type="Gene3D" id="1.20.5.990">
    <property type="entry name" value="Nemo cc2-lz domain - 1d5 darpin complex"/>
    <property type="match status" value="1"/>
</dbReference>
<evidence type="ECO:0000256" key="1">
    <source>
        <dbReference type="SAM" id="Coils"/>
    </source>
</evidence>
<sequence length="128" mass="14915">MVQDDNDKMKNELEQKEAETRRLLYSMEEQRTGFEAELKKVQDERAQTVSQQLRQLNAQKSTIAQLEEQLGAKNAEIDIYKQDFDSERKDRENAHSKVAELEVNVMELTARLADKETELAEARKELKS</sequence>
<reference evidence="3" key="1">
    <citation type="journal article" date="2010" name="Nature">
        <title>The Amphimedon queenslandica genome and the evolution of animal complexity.</title>
        <authorList>
            <person name="Srivastava M."/>
            <person name="Simakov O."/>
            <person name="Chapman J."/>
            <person name="Fahey B."/>
            <person name="Gauthier M.E."/>
            <person name="Mitros T."/>
            <person name="Richards G.S."/>
            <person name="Conaco C."/>
            <person name="Dacre M."/>
            <person name="Hellsten U."/>
            <person name="Larroux C."/>
            <person name="Putnam N.H."/>
            <person name="Stanke M."/>
            <person name="Adamska M."/>
            <person name="Darling A."/>
            <person name="Degnan S.M."/>
            <person name="Oakley T.H."/>
            <person name="Plachetzki D.C."/>
            <person name="Zhai Y."/>
            <person name="Adamski M."/>
            <person name="Calcino A."/>
            <person name="Cummins S.F."/>
            <person name="Goodstein D.M."/>
            <person name="Harris C."/>
            <person name="Jackson D.J."/>
            <person name="Leys S.P."/>
            <person name="Shu S."/>
            <person name="Woodcroft B.J."/>
            <person name="Vervoort M."/>
            <person name="Kosik K.S."/>
            <person name="Manning G."/>
            <person name="Degnan B.M."/>
            <person name="Rokhsar D.S."/>
        </authorList>
    </citation>
    <scope>NUCLEOTIDE SEQUENCE [LARGE SCALE GENOMIC DNA]</scope>
</reference>
<keyword evidence="1" id="KW-0175">Coiled coil</keyword>
<evidence type="ECO:0000313" key="3">
    <source>
        <dbReference type="Proteomes" id="UP000007879"/>
    </source>
</evidence>
<dbReference type="AlphaFoldDB" id="A0AAN0K4A0"/>
<dbReference type="RefSeq" id="XP_019864146.1">
    <property type="nucleotide sequence ID" value="XM_020008587.1"/>
</dbReference>
<dbReference type="GeneID" id="109593556"/>
<organism evidence="2 3">
    <name type="scientific">Amphimedon queenslandica</name>
    <name type="common">Sponge</name>
    <dbReference type="NCBI Taxonomy" id="400682"/>
    <lineage>
        <taxon>Eukaryota</taxon>
        <taxon>Metazoa</taxon>
        <taxon>Porifera</taxon>
        <taxon>Demospongiae</taxon>
        <taxon>Heteroscleromorpha</taxon>
        <taxon>Haplosclerida</taxon>
        <taxon>Niphatidae</taxon>
        <taxon>Amphimedon</taxon>
    </lineage>
</organism>
<feature type="coiled-coil region" evidence="1">
    <location>
        <begin position="10"/>
        <end position="125"/>
    </location>
</feature>
<dbReference type="EnsemblMetazoa" id="XM_020008587.1">
    <property type="protein sequence ID" value="XP_019864146.1"/>
    <property type="gene ID" value="LOC109593556"/>
</dbReference>
<name>A0AAN0K4A0_AMPQE</name>